<name>A0A7R9YN77_DIALT</name>
<sequence length="433" mass="45415">MPSTRAVITAMASVAALLLTVAYVSQVPAVGPVLATRAERPERHAARKEARGPRELRAPRVPREPHAHANAGADEPIKVSMQTMTWALPFNPVGCGQWPPTSTRDHLDAIGVTDALTMGWTCAGGSSRVDGPVFAHDTAESSMHTCADWCETTFPAGHAIAGKWCCAWQPGVHGPSCSWTDGSPTYGAMDAQCVKSNDHSAPPEPCQESLAYEACALASPMDVPCVAGKHVLAVLHATAPTDCSESCAAMDTCAFSAYNAFYKTCELHSKCHRSTGAQRGAGDEEQTGSGHGVWQWYARLPPQLEGVAQTLNAPIGLSVAEAAAVHHHHSAPAPAMLGAALDTTVPYDCDTNGGKRFADAYKVGGDSPDTCSQICLPSGFWGPAAKRGVKRGYCADNGCGDFVTVRKQAGVPYSVYKCACPTSNASSARAQPP</sequence>
<evidence type="ECO:0000256" key="2">
    <source>
        <dbReference type="SAM" id="SignalP"/>
    </source>
</evidence>
<feature type="signal peptide" evidence="2">
    <location>
        <begin position="1"/>
        <end position="29"/>
    </location>
</feature>
<keyword evidence="2" id="KW-0732">Signal</keyword>
<gene>
    <name evidence="3" type="ORF">PLUT1463_LOCUS10427</name>
</gene>
<feature type="compositionally biased region" description="Basic and acidic residues" evidence="1">
    <location>
        <begin position="39"/>
        <end position="67"/>
    </location>
</feature>
<protein>
    <recommendedName>
        <fullName evidence="4">Apple domain-containing protein</fullName>
    </recommendedName>
</protein>
<feature type="region of interest" description="Disordered" evidence="1">
    <location>
        <begin position="39"/>
        <end position="74"/>
    </location>
</feature>
<evidence type="ECO:0000313" key="3">
    <source>
        <dbReference type="EMBL" id="CAD8276111.1"/>
    </source>
</evidence>
<evidence type="ECO:0000256" key="1">
    <source>
        <dbReference type="SAM" id="MobiDB-lite"/>
    </source>
</evidence>
<proteinExistence type="predicted"/>
<dbReference type="AlphaFoldDB" id="A0A7R9YN77"/>
<evidence type="ECO:0008006" key="4">
    <source>
        <dbReference type="Google" id="ProtNLM"/>
    </source>
</evidence>
<feature type="chain" id="PRO_5030654927" description="Apple domain-containing protein" evidence="2">
    <location>
        <begin position="30"/>
        <end position="433"/>
    </location>
</feature>
<accession>A0A7R9YN77</accession>
<reference evidence="3" key="1">
    <citation type="submission" date="2021-01" db="EMBL/GenBank/DDBJ databases">
        <authorList>
            <person name="Corre E."/>
            <person name="Pelletier E."/>
            <person name="Niang G."/>
            <person name="Scheremetjew M."/>
            <person name="Finn R."/>
            <person name="Kale V."/>
            <person name="Holt S."/>
            <person name="Cochrane G."/>
            <person name="Meng A."/>
            <person name="Brown T."/>
            <person name="Cohen L."/>
        </authorList>
    </citation>
    <scope>NUCLEOTIDE SEQUENCE</scope>
    <source>
        <strain evidence="3">RCC1537</strain>
    </source>
</reference>
<dbReference type="EMBL" id="HBEB01016252">
    <property type="protein sequence ID" value="CAD8276111.1"/>
    <property type="molecule type" value="Transcribed_RNA"/>
</dbReference>
<organism evidence="3">
    <name type="scientific">Diacronema lutheri</name>
    <name type="common">Unicellular marine alga</name>
    <name type="synonym">Monochrysis lutheri</name>
    <dbReference type="NCBI Taxonomy" id="2081491"/>
    <lineage>
        <taxon>Eukaryota</taxon>
        <taxon>Haptista</taxon>
        <taxon>Haptophyta</taxon>
        <taxon>Pavlovophyceae</taxon>
        <taxon>Pavlovales</taxon>
        <taxon>Pavlovaceae</taxon>
        <taxon>Diacronema</taxon>
    </lineage>
</organism>